<name>A0A7C4W849_9BACT</name>
<dbReference type="NCBIfam" id="NF040559">
    <property type="entry name" value="CAS_Csx20"/>
    <property type="match status" value="1"/>
</dbReference>
<comment type="caution">
    <text evidence="1">The sequence shown here is derived from an EMBL/GenBank/DDBJ whole genome shotgun (WGS) entry which is preliminary data.</text>
</comment>
<organism evidence="1">
    <name type="scientific">Desulfatirhabdium butyrativorans</name>
    <dbReference type="NCBI Taxonomy" id="340467"/>
    <lineage>
        <taxon>Bacteria</taxon>
        <taxon>Pseudomonadati</taxon>
        <taxon>Thermodesulfobacteriota</taxon>
        <taxon>Desulfobacteria</taxon>
        <taxon>Desulfobacterales</taxon>
        <taxon>Desulfatirhabdiaceae</taxon>
        <taxon>Desulfatirhabdium</taxon>
    </lineage>
</organism>
<dbReference type="InterPro" id="IPR049811">
    <property type="entry name" value="MJ1673-like_dom"/>
</dbReference>
<dbReference type="AlphaFoldDB" id="A0A7C4W849"/>
<gene>
    <name evidence="1" type="ORF">ENS29_17395</name>
</gene>
<proteinExistence type="predicted"/>
<evidence type="ECO:0000313" key="1">
    <source>
        <dbReference type="EMBL" id="HGU34597.1"/>
    </source>
</evidence>
<sequence length="135" mass="15606">MNNLLLLFNHELNSEQETDARNRLNVDAFLYPPEDIRALWRQIPTEEVSLGSYLEPVRQWMHQVGKPGDYVLIQGDFGACYIAVQAAFHQGMIPVYATTRREATETRLPDGTVQLTHRFRHAGFRRYELLPPDPP</sequence>
<dbReference type="EMBL" id="DSUH01000394">
    <property type="protein sequence ID" value="HGU34597.1"/>
    <property type="molecule type" value="Genomic_DNA"/>
</dbReference>
<reference evidence="1" key="1">
    <citation type="journal article" date="2020" name="mSystems">
        <title>Genome- and Community-Level Interaction Insights into Carbon Utilization and Element Cycling Functions of Hydrothermarchaeota in Hydrothermal Sediment.</title>
        <authorList>
            <person name="Zhou Z."/>
            <person name="Liu Y."/>
            <person name="Xu W."/>
            <person name="Pan J."/>
            <person name="Luo Z.H."/>
            <person name="Li M."/>
        </authorList>
    </citation>
    <scope>NUCLEOTIDE SEQUENCE [LARGE SCALE GENOMIC DNA]</scope>
    <source>
        <strain evidence="1">SpSt-477</strain>
    </source>
</reference>
<evidence type="ECO:0008006" key="2">
    <source>
        <dbReference type="Google" id="ProtNLM"/>
    </source>
</evidence>
<accession>A0A7C4W849</accession>
<protein>
    <recommendedName>
        <fullName evidence="2">CRISPR-associated protein</fullName>
    </recommendedName>
</protein>